<reference evidence="8" key="1">
    <citation type="journal article" date="2023" name="IMA Fungus">
        <title>Comparative genomic study of the Penicillium genus elucidates a diverse pangenome and 15 lateral gene transfer events.</title>
        <authorList>
            <person name="Petersen C."/>
            <person name="Sorensen T."/>
            <person name="Nielsen M.R."/>
            <person name="Sondergaard T.E."/>
            <person name="Sorensen J.L."/>
            <person name="Fitzpatrick D.A."/>
            <person name="Frisvad J.C."/>
            <person name="Nielsen K.L."/>
        </authorList>
    </citation>
    <scope>NUCLEOTIDE SEQUENCE</scope>
    <source>
        <strain evidence="8">IBT 17514</strain>
    </source>
</reference>
<keyword evidence="4" id="KW-0539">Nucleus</keyword>
<keyword evidence="9" id="KW-1185">Reference proteome</keyword>
<evidence type="ECO:0000259" key="7">
    <source>
        <dbReference type="SMART" id="SM00906"/>
    </source>
</evidence>
<dbReference type="GO" id="GO:0003677">
    <property type="term" value="F:DNA binding"/>
    <property type="evidence" value="ECO:0007669"/>
    <property type="project" value="InterPro"/>
</dbReference>
<dbReference type="Pfam" id="PF04082">
    <property type="entry name" value="Fungal_trans"/>
    <property type="match status" value="1"/>
</dbReference>
<feature type="signal peptide" evidence="6">
    <location>
        <begin position="1"/>
        <end position="20"/>
    </location>
</feature>
<evidence type="ECO:0000256" key="3">
    <source>
        <dbReference type="ARBA" id="ARBA00023163"/>
    </source>
</evidence>
<comment type="caution">
    <text evidence="8">The sequence shown here is derived from an EMBL/GenBank/DDBJ whole genome shotgun (WGS) entry which is preliminary data.</text>
</comment>
<feature type="region of interest" description="Disordered" evidence="5">
    <location>
        <begin position="145"/>
        <end position="164"/>
    </location>
</feature>
<dbReference type="PANTHER" id="PTHR31001:SF74">
    <property type="entry name" value="ZN(II)2CYS6 TRANSCRIPTION FACTOR (EUROFUNG)"/>
    <property type="match status" value="1"/>
</dbReference>
<dbReference type="AlphaFoldDB" id="A0AAD6HKQ1"/>
<reference evidence="8" key="2">
    <citation type="submission" date="2023-01" db="EMBL/GenBank/DDBJ databases">
        <authorList>
            <person name="Petersen C."/>
        </authorList>
    </citation>
    <scope>NUCLEOTIDE SEQUENCE</scope>
    <source>
        <strain evidence="8">IBT 17514</strain>
    </source>
</reference>
<keyword evidence="2" id="KW-0805">Transcription regulation</keyword>
<keyword evidence="3" id="KW-0804">Transcription</keyword>
<protein>
    <recommendedName>
        <fullName evidence="7">Xylanolytic transcriptional activator regulatory domain-containing protein</fullName>
    </recommendedName>
</protein>
<feature type="compositionally biased region" description="Polar residues" evidence="5">
    <location>
        <begin position="390"/>
        <end position="404"/>
    </location>
</feature>
<proteinExistence type="predicted"/>
<dbReference type="CDD" id="cd12148">
    <property type="entry name" value="fungal_TF_MHR"/>
    <property type="match status" value="1"/>
</dbReference>
<gene>
    <name evidence="8" type="ORF">N7493_006478</name>
</gene>
<evidence type="ECO:0000313" key="9">
    <source>
        <dbReference type="Proteomes" id="UP001215712"/>
    </source>
</evidence>
<dbReference type="Proteomes" id="UP001215712">
    <property type="component" value="Unassembled WGS sequence"/>
</dbReference>
<sequence>MWVGKLFGTLSLALIFQGNGECLSEEQVRLIEKFDLKIKQCLVLGRYQDCPPDTIETICGTLNTQFHQSGDGEMSSLVILGVLVRMAQRMGYHRDAAHFPHISSFHGEMRRRVWAIIKDLDVMLSLSAGLPRILREFQSDTAPPRNILDTDFDEDLSELPPSRPESFHTPCQWLIAKNKLTSMLGIISDVVTSIRRPSYGEVMRLDKMLHETYSSIPEHLHERPLHKSLMDTSEMLIHRVQLVSLYSKARCLLHYRYLASARSDHRYAYSRDSCLEASLKILENQDMMYQESQPIGRLYHARWKVKSPIMRGVIMLATTLICLELNYELSNDSAANKKHIALPADVIHGLIQALQQSRTIWEEQKDLHHDIPRTIQAIDVIFNKLEKQQNDTPSQAVGETSPSNKGPGFDSTIDFFSGSNPSAWPELEGAMFIDQAINFQQLQANNMDSPMSPFTIAPELLDLRGLDAGNVNELPPNDTVLMKKQITHWRPFQH</sequence>
<dbReference type="GO" id="GO:0008270">
    <property type="term" value="F:zinc ion binding"/>
    <property type="evidence" value="ECO:0007669"/>
    <property type="project" value="InterPro"/>
</dbReference>
<dbReference type="PANTHER" id="PTHR31001">
    <property type="entry name" value="UNCHARACTERIZED TRANSCRIPTIONAL REGULATORY PROTEIN"/>
    <property type="match status" value="1"/>
</dbReference>
<evidence type="ECO:0000313" key="8">
    <source>
        <dbReference type="EMBL" id="KAJ5724750.1"/>
    </source>
</evidence>
<feature type="domain" description="Xylanolytic transcriptional activator regulatory" evidence="7">
    <location>
        <begin position="76"/>
        <end position="150"/>
    </location>
</feature>
<dbReference type="InterPro" id="IPR007219">
    <property type="entry name" value="XnlR_reg_dom"/>
</dbReference>
<feature type="chain" id="PRO_5041928549" description="Xylanolytic transcriptional activator regulatory domain-containing protein" evidence="6">
    <location>
        <begin position="21"/>
        <end position="494"/>
    </location>
</feature>
<dbReference type="SMART" id="SM00906">
    <property type="entry name" value="Fungal_trans"/>
    <property type="match status" value="1"/>
</dbReference>
<dbReference type="GO" id="GO:0005634">
    <property type="term" value="C:nucleus"/>
    <property type="evidence" value="ECO:0007669"/>
    <property type="project" value="UniProtKB-SubCell"/>
</dbReference>
<name>A0AAD6HKQ1_9EURO</name>
<evidence type="ECO:0000256" key="1">
    <source>
        <dbReference type="ARBA" id="ARBA00004123"/>
    </source>
</evidence>
<dbReference type="InterPro" id="IPR050613">
    <property type="entry name" value="Sec_Metabolite_Reg"/>
</dbReference>
<feature type="region of interest" description="Disordered" evidence="5">
    <location>
        <begin position="389"/>
        <end position="412"/>
    </location>
</feature>
<dbReference type="GO" id="GO:0006351">
    <property type="term" value="P:DNA-templated transcription"/>
    <property type="evidence" value="ECO:0007669"/>
    <property type="project" value="InterPro"/>
</dbReference>
<accession>A0AAD6HKQ1</accession>
<keyword evidence="6" id="KW-0732">Signal</keyword>
<evidence type="ECO:0000256" key="5">
    <source>
        <dbReference type="SAM" id="MobiDB-lite"/>
    </source>
</evidence>
<organism evidence="8 9">
    <name type="scientific">Penicillium malachiteum</name>
    <dbReference type="NCBI Taxonomy" id="1324776"/>
    <lineage>
        <taxon>Eukaryota</taxon>
        <taxon>Fungi</taxon>
        <taxon>Dikarya</taxon>
        <taxon>Ascomycota</taxon>
        <taxon>Pezizomycotina</taxon>
        <taxon>Eurotiomycetes</taxon>
        <taxon>Eurotiomycetidae</taxon>
        <taxon>Eurotiales</taxon>
        <taxon>Aspergillaceae</taxon>
        <taxon>Penicillium</taxon>
    </lineage>
</organism>
<evidence type="ECO:0000256" key="2">
    <source>
        <dbReference type="ARBA" id="ARBA00023015"/>
    </source>
</evidence>
<evidence type="ECO:0000256" key="4">
    <source>
        <dbReference type="ARBA" id="ARBA00023242"/>
    </source>
</evidence>
<dbReference type="EMBL" id="JAQJAN010000008">
    <property type="protein sequence ID" value="KAJ5724750.1"/>
    <property type="molecule type" value="Genomic_DNA"/>
</dbReference>
<evidence type="ECO:0000256" key="6">
    <source>
        <dbReference type="SAM" id="SignalP"/>
    </source>
</evidence>
<comment type="subcellular location">
    <subcellularLocation>
        <location evidence="1">Nucleus</location>
    </subcellularLocation>
</comment>